<organism evidence="2 3">
    <name type="scientific">Spongisporangium articulatum</name>
    <dbReference type="NCBI Taxonomy" id="3362603"/>
    <lineage>
        <taxon>Bacteria</taxon>
        <taxon>Bacillati</taxon>
        <taxon>Actinomycetota</taxon>
        <taxon>Actinomycetes</taxon>
        <taxon>Kineosporiales</taxon>
        <taxon>Kineosporiaceae</taxon>
        <taxon>Spongisporangium</taxon>
    </lineage>
</organism>
<feature type="domain" description="Amine oxidase" evidence="1">
    <location>
        <begin position="11"/>
        <end position="273"/>
    </location>
</feature>
<keyword evidence="3" id="KW-1185">Reference proteome</keyword>
<dbReference type="InterPro" id="IPR036188">
    <property type="entry name" value="FAD/NAD-bd_sf"/>
</dbReference>
<proteinExistence type="predicted"/>
<dbReference type="PANTHER" id="PTHR42923:SF17">
    <property type="entry name" value="AMINE OXIDASE DOMAIN-CONTAINING PROTEIN"/>
    <property type="match status" value="1"/>
</dbReference>
<dbReference type="EMBL" id="JBITLV010000004">
    <property type="protein sequence ID" value="MFI7588183.1"/>
    <property type="molecule type" value="Genomic_DNA"/>
</dbReference>
<sequence length="418" mass="44893">MRRVAVVGAGVSGLTAAYVLRRSRDVTLYEADARLGGHAHTHDVLDPTAGSIPVDTGFIVHNGVTYPTLLRLFGELGVQTRETDMSMSVSCSGCGLEYSGGQGARGIVARARFLGRPRFVRMLTEVTRFHRAARALLSGAGTTPDDVTLAEFLDAGGYSAYFRTHFMTPLVAAVWSSAPATALQYPARYLFAFLENHGMLSVGGSLRWRTVVGGSRTYVEAAVKELAQVRTGVGVRAVTRHADGVEVVDDAGEVARYDQVVVATHPDQALRLLADATADERRVLGTFRYTPNPAVLHTDSRVLPRAPRAHAAWNYRMTSCTAPAEAVQVSYDLTRLQGLPGGRRYFASLNTGVDEATVIARMPYEHPAYTPESVAAQADLPALNDGRTAFAGAYHGWGFHEDGARSGLAAARSLGGDW</sequence>
<accession>A0ABW8APZ3</accession>
<protein>
    <submittedName>
        <fullName evidence="2">NAD(P)/FAD-dependent oxidoreductase</fullName>
    </submittedName>
</protein>
<dbReference type="Proteomes" id="UP001612915">
    <property type="component" value="Unassembled WGS sequence"/>
</dbReference>
<comment type="caution">
    <text evidence="2">The sequence shown here is derived from an EMBL/GenBank/DDBJ whole genome shotgun (WGS) entry which is preliminary data.</text>
</comment>
<dbReference type="InterPro" id="IPR050464">
    <property type="entry name" value="Zeta_carotene_desat/Oxidored"/>
</dbReference>
<gene>
    <name evidence="2" type="ORF">ACIB24_14030</name>
</gene>
<name>A0ABW8APZ3_9ACTN</name>
<dbReference type="Gene3D" id="3.50.50.60">
    <property type="entry name" value="FAD/NAD(P)-binding domain"/>
    <property type="match status" value="1"/>
</dbReference>
<evidence type="ECO:0000313" key="3">
    <source>
        <dbReference type="Proteomes" id="UP001612915"/>
    </source>
</evidence>
<dbReference type="SUPFAM" id="SSF51905">
    <property type="entry name" value="FAD/NAD(P)-binding domain"/>
    <property type="match status" value="1"/>
</dbReference>
<reference evidence="2 3" key="1">
    <citation type="submission" date="2024-10" db="EMBL/GenBank/DDBJ databases">
        <title>The Natural Products Discovery Center: Release of the First 8490 Sequenced Strains for Exploring Actinobacteria Biosynthetic Diversity.</title>
        <authorList>
            <person name="Kalkreuter E."/>
            <person name="Kautsar S.A."/>
            <person name="Yang D."/>
            <person name="Bader C.D."/>
            <person name="Teijaro C.N."/>
            <person name="Fluegel L."/>
            <person name="Davis C.M."/>
            <person name="Simpson J.R."/>
            <person name="Lauterbach L."/>
            <person name="Steele A.D."/>
            <person name="Gui C."/>
            <person name="Meng S."/>
            <person name="Li G."/>
            <person name="Viehrig K."/>
            <person name="Ye F."/>
            <person name="Su P."/>
            <person name="Kiefer A.F."/>
            <person name="Nichols A."/>
            <person name="Cepeda A.J."/>
            <person name="Yan W."/>
            <person name="Fan B."/>
            <person name="Jiang Y."/>
            <person name="Adhikari A."/>
            <person name="Zheng C.-J."/>
            <person name="Schuster L."/>
            <person name="Cowan T.M."/>
            <person name="Smanski M.J."/>
            <person name="Chevrette M.G."/>
            <person name="De Carvalho L.P.S."/>
            <person name="Shen B."/>
        </authorList>
    </citation>
    <scope>NUCLEOTIDE SEQUENCE [LARGE SCALE GENOMIC DNA]</scope>
    <source>
        <strain evidence="2 3">NPDC049639</strain>
    </source>
</reference>
<dbReference type="Pfam" id="PF01593">
    <property type="entry name" value="Amino_oxidase"/>
    <property type="match status" value="1"/>
</dbReference>
<dbReference type="PANTHER" id="PTHR42923">
    <property type="entry name" value="PROTOPORPHYRINOGEN OXIDASE"/>
    <property type="match status" value="1"/>
</dbReference>
<evidence type="ECO:0000259" key="1">
    <source>
        <dbReference type="Pfam" id="PF01593"/>
    </source>
</evidence>
<evidence type="ECO:0000313" key="2">
    <source>
        <dbReference type="EMBL" id="MFI7588183.1"/>
    </source>
</evidence>
<dbReference type="RefSeq" id="WP_398281287.1">
    <property type="nucleotide sequence ID" value="NZ_JBITLV010000004.1"/>
</dbReference>
<dbReference type="InterPro" id="IPR002937">
    <property type="entry name" value="Amino_oxidase"/>
</dbReference>